<sequence length="156" mass="17075">MGRRVFEWDQVKALMACRLVALDKCPGVCPVRIGEAIRRLLGKTVMKETKEELQEACGANQLCSGLLGGLEGGIHAVRELCETLTHEAGDDPEKAFGTPLIDAENAFNAANRTAGLWNAPILWPRASTFLFNCYKRDAELFLRGTHGTITISSREG</sequence>
<reference evidence="1" key="1">
    <citation type="submission" date="2014-11" db="EMBL/GenBank/DDBJ databases">
        <authorList>
            <person name="Otto D Thomas"/>
            <person name="Naeem Raeece"/>
        </authorList>
    </citation>
    <scope>NUCLEOTIDE SEQUENCE</scope>
</reference>
<protein>
    <submittedName>
        <fullName evidence="1">Uncharacterized protein</fullName>
    </submittedName>
</protein>
<proteinExistence type="predicted"/>
<evidence type="ECO:0000313" key="1">
    <source>
        <dbReference type="EMBL" id="CEM15048.1"/>
    </source>
</evidence>
<name>A0A0G4FLZ2_9ALVE</name>
<dbReference type="EMBL" id="CDMZ01000473">
    <property type="protein sequence ID" value="CEM15048.1"/>
    <property type="molecule type" value="Genomic_DNA"/>
</dbReference>
<dbReference type="AlphaFoldDB" id="A0A0G4FLZ2"/>
<accession>A0A0G4FLZ2</accession>
<dbReference type="VEuPathDB" id="CryptoDB:Cvel_17705"/>
<gene>
    <name evidence="1" type="ORF">Cvel_17705</name>
</gene>
<dbReference type="PhylomeDB" id="A0A0G4FLZ2"/>
<organism evidence="1">
    <name type="scientific">Chromera velia CCMP2878</name>
    <dbReference type="NCBI Taxonomy" id="1169474"/>
    <lineage>
        <taxon>Eukaryota</taxon>
        <taxon>Sar</taxon>
        <taxon>Alveolata</taxon>
        <taxon>Colpodellida</taxon>
        <taxon>Chromeraceae</taxon>
        <taxon>Chromera</taxon>
    </lineage>
</organism>